<dbReference type="InterPro" id="IPR011723">
    <property type="entry name" value="Znf/thioredoxin_put"/>
</dbReference>
<keyword evidence="2" id="KW-1133">Transmembrane helix</keyword>
<evidence type="ECO:0000259" key="3">
    <source>
        <dbReference type="Pfam" id="PF13717"/>
    </source>
</evidence>
<evidence type="ECO:0000256" key="1">
    <source>
        <dbReference type="SAM" id="MobiDB-lite"/>
    </source>
</evidence>
<dbReference type="AlphaFoldDB" id="A0A397PFH8"/>
<dbReference type="RefSeq" id="WP_119036086.1">
    <property type="nucleotide sequence ID" value="NZ_QXDC01000003.1"/>
</dbReference>
<dbReference type="NCBIfam" id="NF038353">
    <property type="entry name" value="FxLYD_dom"/>
    <property type="match status" value="1"/>
</dbReference>
<proteinExistence type="predicted"/>
<dbReference type="InterPro" id="IPR047676">
    <property type="entry name" value="FxLYD_dom"/>
</dbReference>
<accession>A0A397PFH8</accession>
<dbReference type="NCBIfam" id="TIGR02098">
    <property type="entry name" value="MJ0042_CXXC"/>
    <property type="match status" value="1"/>
</dbReference>
<dbReference type="OrthoDB" id="7159357at2"/>
<dbReference type="EMBL" id="QXDC01000003">
    <property type="protein sequence ID" value="RIA44431.1"/>
    <property type="molecule type" value="Genomic_DNA"/>
</dbReference>
<feature type="compositionally biased region" description="Pro residues" evidence="1">
    <location>
        <begin position="45"/>
        <end position="66"/>
    </location>
</feature>
<keyword evidence="2" id="KW-0472">Membrane</keyword>
<keyword evidence="5" id="KW-1185">Reference proteome</keyword>
<reference evidence="4 5" key="1">
    <citation type="submission" date="2018-08" db="EMBL/GenBank/DDBJ databases">
        <title>Genomic Encyclopedia of Type Strains, Phase IV (KMG-IV): sequencing the most valuable type-strain genomes for metagenomic binning, comparative biology and taxonomic classification.</title>
        <authorList>
            <person name="Goeker M."/>
        </authorList>
    </citation>
    <scope>NUCLEOTIDE SEQUENCE [LARGE SCALE GENOMIC DNA]</scope>
    <source>
        <strain evidence="4 5">DSM 25527</strain>
    </source>
</reference>
<gene>
    <name evidence="4" type="ORF">DFR49_2676</name>
</gene>
<feature type="region of interest" description="Disordered" evidence="1">
    <location>
        <begin position="42"/>
        <end position="69"/>
    </location>
</feature>
<evidence type="ECO:0000256" key="2">
    <source>
        <dbReference type="SAM" id="Phobius"/>
    </source>
</evidence>
<dbReference type="Pfam" id="PF13717">
    <property type="entry name" value="Zn_ribbon_4"/>
    <property type="match status" value="1"/>
</dbReference>
<evidence type="ECO:0000313" key="4">
    <source>
        <dbReference type="EMBL" id="RIA44431.1"/>
    </source>
</evidence>
<organism evidence="4 5">
    <name type="scientific">Hephaestia caeni</name>
    <dbReference type="NCBI Taxonomy" id="645617"/>
    <lineage>
        <taxon>Bacteria</taxon>
        <taxon>Pseudomonadati</taxon>
        <taxon>Pseudomonadota</taxon>
        <taxon>Alphaproteobacteria</taxon>
        <taxon>Sphingomonadales</taxon>
        <taxon>Sphingomonadaceae</taxon>
        <taxon>Hephaestia</taxon>
    </lineage>
</organism>
<name>A0A397PFH8_9SPHN</name>
<dbReference type="Proteomes" id="UP000266568">
    <property type="component" value="Unassembled WGS sequence"/>
</dbReference>
<comment type="caution">
    <text evidence="4">The sequence shown here is derived from an EMBL/GenBank/DDBJ whole genome shotgun (WGS) entry which is preliminary data.</text>
</comment>
<sequence length="240" mass="25440">MILECPECHTRYLVPDSAIGADGRTVRCASCKFSWYQAAAAADDAPPPTPAPSPVAPPPRPAPPAPAARVFDEEPGYTKPATARDYDAFAHQPPFRPRRNPARRWTIAAVATGIALLAGTGAILYSGAPGIVAGLGIPIGPVETPLRFADKAIDRRNLPSGAELFAVSGTVVNPTAERQRVPDIRAELRDAHGRLVYSWTITPQQRTLGPRGTIEFNSGKLDVPANSKMLELSFAGESGG</sequence>
<feature type="domain" description="Zinc finger/thioredoxin putative" evidence="3">
    <location>
        <begin position="1"/>
        <end position="35"/>
    </location>
</feature>
<protein>
    <submittedName>
        <fullName evidence="4">Putative Zn finger-like uncharacterized protein</fullName>
    </submittedName>
</protein>
<evidence type="ECO:0000313" key="5">
    <source>
        <dbReference type="Proteomes" id="UP000266568"/>
    </source>
</evidence>
<keyword evidence="2" id="KW-0812">Transmembrane</keyword>
<feature type="transmembrane region" description="Helical" evidence="2">
    <location>
        <begin position="105"/>
        <end position="125"/>
    </location>
</feature>